<evidence type="ECO:0000256" key="1">
    <source>
        <dbReference type="PIRSR" id="PIRSR000705-1"/>
    </source>
</evidence>
<proteinExistence type="predicted"/>
<dbReference type="RefSeq" id="WP_024892648.1">
    <property type="nucleotide sequence ID" value="NZ_LWRZ01000007.1"/>
</dbReference>
<dbReference type="PIRSF" id="PIRSF000705">
    <property type="entry name" value="DNK"/>
    <property type="match status" value="1"/>
</dbReference>
<dbReference type="PANTHER" id="PTHR10513">
    <property type="entry name" value="DEOXYNUCLEOSIDE KINASE"/>
    <property type="match status" value="1"/>
</dbReference>
<keyword evidence="2" id="KW-0067">ATP-binding</keyword>
<feature type="binding site" evidence="2">
    <location>
        <begin position="11"/>
        <end position="19"/>
    </location>
    <ligand>
        <name>ATP</name>
        <dbReference type="ChEBI" id="CHEBI:30616"/>
    </ligand>
</feature>
<evidence type="ECO:0000313" key="4">
    <source>
        <dbReference type="EMBL" id="OCX75962.1"/>
    </source>
</evidence>
<dbReference type="InterPro" id="IPR027417">
    <property type="entry name" value="P-loop_NTPase"/>
</dbReference>
<dbReference type="Gene3D" id="3.40.50.300">
    <property type="entry name" value="P-loop containing nucleotide triphosphate hydrolases"/>
    <property type="match status" value="1"/>
</dbReference>
<reference evidence="4 5" key="1">
    <citation type="journal article" date="2016" name="Int. J. Mol. Sci.">
        <title>Comparative genomics of the extreme acidophile Acidithiobacillus thiooxidans reveals intraspecific divergence and niche adaptation.</title>
        <authorList>
            <person name="Zhang X."/>
            <person name="Feng X."/>
            <person name="Tao J."/>
            <person name="Ma L."/>
            <person name="Xiao Y."/>
            <person name="Liang Y."/>
            <person name="Liu X."/>
            <person name="Yin H."/>
        </authorList>
    </citation>
    <scope>NUCLEOTIDE SEQUENCE [LARGE SCALE GENOMIC DNA]</scope>
    <source>
        <strain evidence="4 5">A02</strain>
    </source>
</reference>
<dbReference type="GO" id="GO:0005737">
    <property type="term" value="C:cytoplasm"/>
    <property type="evidence" value="ECO:0007669"/>
    <property type="project" value="TreeGrafter"/>
</dbReference>
<dbReference type="Pfam" id="PF01712">
    <property type="entry name" value="dNK"/>
    <property type="match status" value="1"/>
</dbReference>
<gene>
    <name evidence="4" type="ORF">A6P07_03520</name>
</gene>
<feature type="active site" description="Proton acceptor" evidence="1">
    <location>
        <position position="81"/>
    </location>
</feature>
<dbReference type="GO" id="GO:0019136">
    <property type="term" value="F:deoxynucleoside kinase activity"/>
    <property type="evidence" value="ECO:0007669"/>
    <property type="project" value="InterPro"/>
</dbReference>
<dbReference type="InterPro" id="IPR002624">
    <property type="entry name" value="DCK/DGK"/>
</dbReference>
<name>A0A1C2INF4_ACITH</name>
<dbReference type="STRING" id="930.GCA_002079865_03237"/>
<feature type="domain" description="Deoxynucleoside kinase" evidence="3">
    <location>
        <begin position="7"/>
        <end position="195"/>
    </location>
</feature>
<keyword evidence="4" id="KW-0418">Kinase</keyword>
<dbReference type="EMBL" id="LWSA01000031">
    <property type="protein sequence ID" value="OCX75962.1"/>
    <property type="molecule type" value="Genomic_DNA"/>
</dbReference>
<comment type="caution">
    <text evidence="4">The sequence shown here is derived from an EMBL/GenBank/DDBJ whole genome shotgun (WGS) entry which is preliminary data.</text>
</comment>
<dbReference type="AlphaFoldDB" id="A0A1C2INF4"/>
<dbReference type="SUPFAM" id="SSF52540">
    <property type="entry name" value="P-loop containing nucleoside triphosphate hydrolases"/>
    <property type="match status" value="1"/>
</dbReference>
<evidence type="ECO:0000256" key="2">
    <source>
        <dbReference type="PIRSR" id="PIRSR000705-3"/>
    </source>
</evidence>
<organism evidence="4 5">
    <name type="scientific">Acidithiobacillus thiooxidans</name>
    <name type="common">Thiobacillus thiooxidans</name>
    <dbReference type="NCBI Taxonomy" id="930"/>
    <lineage>
        <taxon>Bacteria</taxon>
        <taxon>Pseudomonadati</taxon>
        <taxon>Pseudomonadota</taxon>
        <taxon>Acidithiobacillia</taxon>
        <taxon>Acidithiobacillales</taxon>
        <taxon>Acidithiobacillaceae</taxon>
        <taxon>Acidithiobacillus</taxon>
    </lineage>
</organism>
<keyword evidence="4" id="KW-0808">Transferase</keyword>
<feature type="binding site" evidence="2">
    <location>
        <begin position="176"/>
        <end position="178"/>
    </location>
    <ligand>
        <name>ATP</name>
        <dbReference type="ChEBI" id="CHEBI:30616"/>
    </ligand>
</feature>
<dbReference type="Proteomes" id="UP000094893">
    <property type="component" value="Unassembled WGS sequence"/>
</dbReference>
<dbReference type="eggNOG" id="COG1428">
    <property type="taxonomic scope" value="Bacteria"/>
</dbReference>
<keyword evidence="2" id="KW-0547">Nucleotide-binding</keyword>
<dbReference type="InterPro" id="IPR050566">
    <property type="entry name" value="Deoxyribonucleoside_kinase"/>
</dbReference>
<dbReference type="PANTHER" id="PTHR10513:SF35">
    <property type="entry name" value="DEOXYADENOSINE KINASE"/>
    <property type="match status" value="1"/>
</dbReference>
<accession>A0A1C2INF4</accession>
<feature type="binding site" evidence="2">
    <location>
        <begin position="133"/>
        <end position="137"/>
    </location>
    <ligand>
        <name>ATP</name>
        <dbReference type="ChEBI" id="CHEBI:30616"/>
    </ligand>
</feature>
<evidence type="ECO:0000313" key="5">
    <source>
        <dbReference type="Proteomes" id="UP000094893"/>
    </source>
</evidence>
<evidence type="ECO:0000259" key="3">
    <source>
        <dbReference type="Pfam" id="PF01712"/>
    </source>
</evidence>
<dbReference type="GO" id="GO:0005524">
    <property type="term" value="F:ATP binding"/>
    <property type="evidence" value="ECO:0007669"/>
    <property type="project" value="UniProtKB-KW"/>
</dbReference>
<sequence length="199" mass="22971">MNHPRIISIEGPIGAGKTSLARLLADHFQGEMILEKPEENPFLPGFYRQPGGELATELQFLLQRQAQWQTAALTNAYIISDYSARKDEIFTPLTLNAAEFQLFQQIKMQLHYQATPAALLIFLDAPLATLKERILSRARAYEQNLNADYLAKVQQAYRHWRSNYTAQCLEINTAELDFVHEERHNENLIKMVKYHLQDI</sequence>
<dbReference type="InterPro" id="IPR031314">
    <property type="entry name" value="DNK_dom"/>
</dbReference>
<protein>
    <submittedName>
        <fullName evidence="4">Deoxyguanosine kinase</fullName>
    </submittedName>
</protein>